<evidence type="ECO:0000313" key="2">
    <source>
        <dbReference type="Proteomes" id="UP000828390"/>
    </source>
</evidence>
<dbReference type="Proteomes" id="UP000828390">
    <property type="component" value="Unassembled WGS sequence"/>
</dbReference>
<sequence length="211" mass="23616">MLLFIDYVCITQRQYNKTINANRDIPFTCQKCLRRNPTTDEHGATFVVQSSLLSEESSVNQSARDATVEIENTASADQLNQPFDLPDRPAINQGPEIVETDIGDESLSTTVMEEQTKGTDFVRGPNNHQHGPEASIDKKIRIGVKVKEEAKAQPYKSSGDIAKGARNTYASHNIPNLPLPDSLARKANRYRAKFRPAEPKDLQFDIDQIFL</sequence>
<keyword evidence="2" id="KW-1185">Reference proteome</keyword>
<gene>
    <name evidence="1" type="ORF">DPMN_131129</name>
</gene>
<reference evidence="1" key="1">
    <citation type="journal article" date="2019" name="bioRxiv">
        <title>The Genome of the Zebra Mussel, Dreissena polymorpha: A Resource for Invasive Species Research.</title>
        <authorList>
            <person name="McCartney M.A."/>
            <person name="Auch B."/>
            <person name="Kono T."/>
            <person name="Mallez S."/>
            <person name="Zhang Y."/>
            <person name="Obille A."/>
            <person name="Becker A."/>
            <person name="Abrahante J.E."/>
            <person name="Garbe J."/>
            <person name="Badalamenti J.P."/>
            <person name="Herman A."/>
            <person name="Mangelson H."/>
            <person name="Liachko I."/>
            <person name="Sullivan S."/>
            <person name="Sone E.D."/>
            <person name="Koren S."/>
            <person name="Silverstein K.A.T."/>
            <person name="Beckman K.B."/>
            <person name="Gohl D.M."/>
        </authorList>
    </citation>
    <scope>NUCLEOTIDE SEQUENCE</scope>
    <source>
        <strain evidence="1">Duluth1</strain>
        <tissue evidence="1">Whole animal</tissue>
    </source>
</reference>
<dbReference type="EMBL" id="JAIWYP010000005">
    <property type="protein sequence ID" value="KAH3829140.1"/>
    <property type="molecule type" value="Genomic_DNA"/>
</dbReference>
<reference evidence="1" key="2">
    <citation type="submission" date="2020-11" db="EMBL/GenBank/DDBJ databases">
        <authorList>
            <person name="McCartney M.A."/>
            <person name="Auch B."/>
            <person name="Kono T."/>
            <person name="Mallez S."/>
            <person name="Becker A."/>
            <person name="Gohl D.M."/>
            <person name="Silverstein K.A.T."/>
            <person name="Koren S."/>
            <person name="Bechman K.B."/>
            <person name="Herman A."/>
            <person name="Abrahante J.E."/>
            <person name="Garbe J."/>
        </authorList>
    </citation>
    <scope>NUCLEOTIDE SEQUENCE</scope>
    <source>
        <strain evidence="1">Duluth1</strain>
        <tissue evidence="1">Whole animal</tissue>
    </source>
</reference>
<dbReference type="PANTHER" id="PTHR20956">
    <property type="entry name" value="HEH2P"/>
    <property type="match status" value="1"/>
</dbReference>
<proteinExistence type="predicted"/>
<dbReference type="PANTHER" id="PTHR20956:SF12">
    <property type="entry name" value="FLYWCH-TYPE DOMAIN-CONTAINING PROTEIN"/>
    <property type="match status" value="1"/>
</dbReference>
<comment type="caution">
    <text evidence="1">The sequence shown here is derived from an EMBL/GenBank/DDBJ whole genome shotgun (WGS) entry which is preliminary data.</text>
</comment>
<accession>A0A9D4H7V1</accession>
<protein>
    <submittedName>
        <fullName evidence="1">Uncharacterized protein</fullName>
    </submittedName>
</protein>
<organism evidence="1 2">
    <name type="scientific">Dreissena polymorpha</name>
    <name type="common">Zebra mussel</name>
    <name type="synonym">Mytilus polymorpha</name>
    <dbReference type="NCBI Taxonomy" id="45954"/>
    <lineage>
        <taxon>Eukaryota</taxon>
        <taxon>Metazoa</taxon>
        <taxon>Spiralia</taxon>
        <taxon>Lophotrochozoa</taxon>
        <taxon>Mollusca</taxon>
        <taxon>Bivalvia</taxon>
        <taxon>Autobranchia</taxon>
        <taxon>Heteroconchia</taxon>
        <taxon>Euheterodonta</taxon>
        <taxon>Imparidentia</taxon>
        <taxon>Neoheterodontei</taxon>
        <taxon>Myida</taxon>
        <taxon>Dreissenoidea</taxon>
        <taxon>Dreissenidae</taxon>
        <taxon>Dreissena</taxon>
    </lineage>
</organism>
<name>A0A9D4H7V1_DREPO</name>
<dbReference type="AlphaFoldDB" id="A0A9D4H7V1"/>
<evidence type="ECO:0000313" key="1">
    <source>
        <dbReference type="EMBL" id="KAH3829140.1"/>
    </source>
</evidence>